<dbReference type="Pfam" id="PF25797">
    <property type="entry name" value="PDF2_C"/>
    <property type="match status" value="1"/>
</dbReference>
<dbReference type="CDD" id="cd08875">
    <property type="entry name" value="START_ArGLABRA2_like"/>
    <property type="match status" value="1"/>
</dbReference>
<evidence type="ECO:0000313" key="8">
    <source>
        <dbReference type="Proteomes" id="UP001231189"/>
    </source>
</evidence>
<dbReference type="InterPro" id="IPR002913">
    <property type="entry name" value="START_lipid-bd_dom"/>
</dbReference>
<dbReference type="GO" id="GO:0003677">
    <property type="term" value="F:DNA binding"/>
    <property type="evidence" value="ECO:0007669"/>
    <property type="project" value="UniProtKB-KW"/>
</dbReference>
<comment type="caution">
    <text evidence="7">The sequence shown here is derived from an EMBL/GenBank/DDBJ whole genome shotgun (WGS) entry which is preliminary data.</text>
</comment>
<keyword evidence="8" id="KW-1185">Reference proteome</keyword>
<dbReference type="Pfam" id="PF01852">
    <property type="entry name" value="START"/>
    <property type="match status" value="1"/>
</dbReference>
<dbReference type="InterPro" id="IPR057993">
    <property type="entry name" value="HD-Zip_IV_C"/>
</dbReference>
<keyword evidence="2" id="KW-0238">DNA-binding</keyword>
<organism evidence="7 8">
    <name type="scientific">Lolium multiflorum</name>
    <name type="common">Italian ryegrass</name>
    <name type="synonym">Lolium perenne subsp. multiflorum</name>
    <dbReference type="NCBI Taxonomy" id="4521"/>
    <lineage>
        <taxon>Eukaryota</taxon>
        <taxon>Viridiplantae</taxon>
        <taxon>Streptophyta</taxon>
        <taxon>Embryophyta</taxon>
        <taxon>Tracheophyta</taxon>
        <taxon>Spermatophyta</taxon>
        <taxon>Magnoliopsida</taxon>
        <taxon>Liliopsida</taxon>
        <taxon>Poales</taxon>
        <taxon>Poaceae</taxon>
        <taxon>BOP clade</taxon>
        <taxon>Pooideae</taxon>
        <taxon>Poodae</taxon>
        <taxon>Poeae</taxon>
        <taxon>Poeae Chloroplast Group 2 (Poeae type)</taxon>
        <taxon>Loliodinae</taxon>
        <taxon>Loliinae</taxon>
        <taxon>Lolium</taxon>
    </lineage>
</organism>
<keyword evidence="4" id="KW-0804">Transcription</keyword>
<dbReference type="Proteomes" id="UP001231189">
    <property type="component" value="Unassembled WGS sequence"/>
</dbReference>
<feature type="domain" description="START" evidence="6">
    <location>
        <begin position="189"/>
        <end position="419"/>
    </location>
</feature>
<keyword evidence="5" id="KW-0539">Nucleus</keyword>
<evidence type="ECO:0000259" key="6">
    <source>
        <dbReference type="PROSITE" id="PS50848"/>
    </source>
</evidence>
<gene>
    <name evidence="7" type="ORF">QYE76_051141</name>
</gene>
<dbReference type="PANTHER" id="PTHR45654">
    <property type="entry name" value="HOMEOBOX-LEUCINE ZIPPER PROTEIN MERISTEM L1"/>
    <property type="match status" value="1"/>
</dbReference>
<dbReference type="AlphaFoldDB" id="A0AAD8SRB0"/>
<dbReference type="SMART" id="SM00234">
    <property type="entry name" value="START"/>
    <property type="match status" value="1"/>
</dbReference>
<dbReference type="GO" id="GO:0008289">
    <property type="term" value="F:lipid binding"/>
    <property type="evidence" value="ECO:0007669"/>
    <property type="project" value="InterPro"/>
</dbReference>
<dbReference type="SUPFAM" id="SSF55961">
    <property type="entry name" value="Bet v1-like"/>
    <property type="match status" value="2"/>
</dbReference>
<evidence type="ECO:0000256" key="5">
    <source>
        <dbReference type="ARBA" id="ARBA00023242"/>
    </source>
</evidence>
<evidence type="ECO:0000256" key="3">
    <source>
        <dbReference type="ARBA" id="ARBA00023155"/>
    </source>
</evidence>
<protein>
    <recommendedName>
        <fullName evidence="6">START domain-containing protein</fullName>
    </recommendedName>
</protein>
<dbReference type="InterPro" id="IPR042160">
    <property type="entry name" value="HD-Zip_IV"/>
</dbReference>
<keyword evidence="1" id="KW-0805">Transcription regulation</keyword>
<keyword evidence="3" id="KW-0371">Homeobox</keyword>
<name>A0AAD8SRB0_LOLMU</name>
<proteinExistence type="predicted"/>
<dbReference type="PANTHER" id="PTHR45654:SF2">
    <property type="entry name" value="HOMEOBOX-LEUCINE ZIPPER PROTEIN TF1"/>
    <property type="match status" value="1"/>
</dbReference>
<accession>A0AAD8SRB0</accession>
<evidence type="ECO:0000313" key="7">
    <source>
        <dbReference type="EMBL" id="KAK1662982.1"/>
    </source>
</evidence>
<reference evidence="7" key="1">
    <citation type="submission" date="2023-07" db="EMBL/GenBank/DDBJ databases">
        <title>A chromosome-level genome assembly of Lolium multiflorum.</title>
        <authorList>
            <person name="Chen Y."/>
            <person name="Copetti D."/>
            <person name="Kolliker R."/>
            <person name="Studer B."/>
        </authorList>
    </citation>
    <scope>NUCLEOTIDE SEQUENCE</scope>
    <source>
        <strain evidence="7">02402/16</strain>
        <tissue evidence="7">Leaf</tissue>
    </source>
</reference>
<evidence type="ECO:0000256" key="2">
    <source>
        <dbReference type="ARBA" id="ARBA00023125"/>
    </source>
</evidence>
<dbReference type="PROSITE" id="PS50848">
    <property type="entry name" value="START"/>
    <property type="match status" value="1"/>
</dbReference>
<sequence>MPRAQSGQAHEEDQQTFDNYFGELDGMYNDNFDFDISSNNRNIHGGNPTNDGNVVEGPKPRKKRLQRLTFQQTQILQGLLSSTLPSISYYYIFLWHKLQNLNEKEENYRLKVENAMLSDENKKLKQAHRTTFCPTCDPAPQNQLGPDMQRLKEQNNWLKLEISMLQAETDPSSRPSFQLDSAAQNVIARQNDIQMIAELTQNAMDEFVILSESHGPLWLPVPGGSFEILNKMVYAAKFGGDNSANIIGFKTETTRADVVVMMGVKYIMDYLMDSECYASLCPGILSSAKTIKAYKWPTNAGYNGAMHLMTIETVFPSPLVPSRKCTFVRSCRELQNGTMLVVDVSLDGSADTFFKCRKMPSGVLIQPLESNSCKIIAIEHVLVYDTAVHKLYQPCLDGLMFGARRWVTSIARQCVRLRDTFDVTRSALRANSKGKKTLMKLADGLLISYSNSIATIPEDIWTIVRGTGTDQDIKIAHRRNNDRDNTAIVSVSASFQLPMPLRATFDHLRNNMLRPEWDVLVKGGVVREEVHVSSSAEADDAVSILHVKNARENKENIMILQNSYYDVSGSFIVYSPIDIQLMNKIMSPGDMAESKVSIYPTGFSLLPVSESTQGGIGLGEDGETLVTVGFQILLKLTRGTGLYPRSVSAAIDLMSANIATIKKSLINSQSHLECTSLNNGLCARRCRWWRSVSAADGIDAGVDELHSSSASSLTISSLTRWTCFSQRAASYSRTWRTASASYRQKRARASAAEMAFACASTASSSSEPWT</sequence>
<dbReference type="EMBL" id="JAUUTY010000003">
    <property type="protein sequence ID" value="KAK1662982.1"/>
    <property type="molecule type" value="Genomic_DNA"/>
</dbReference>
<evidence type="ECO:0000256" key="4">
    <source>
        <dbReference type="ARBA" id="ARBA00023163"/>
    </source>
</evidence>
<evidence type="ECO:0000256" key="1">
    <source>
        <dbReference type="ARBA" id="ARBA00023015"/>
    </source>
</evidence>